<dbReference type="InterPro" id="IPR000515">
    <property type="entry name" value="MetI-like"/>
</dbReference>
<reference evidence="11 12" key="1">
    <citation type="submission" date="2024-05" db="EMBL/GenBank/DDBJ databases">
        <title>Neorhizobium sp. Rsf11, a plant growth promoting and heavy metal resistant PAH-degrader.</title>
        <authorList>
            <person name="Golubev S.N."/>
            <person name="Muratova A.Y."/>
            <person name="Markelova M.I."/>
        </authorList>
    </citation>
    <scope>NUCLEOTIDE SEQUENCE [LARGE SCALE GENOMIC DNA]</scope>
    <source>
        <strain evidence="11 12">Rsf11</strain>
    </source>
</reference>
<evidence type="ECO:0000256" key="3">
    <source>
        <dbReference type="ARBA" id="ARBA00022475"/>
    </source>
</evidence>
<evidence type="ECO:0000256" key="4">
    <source>
        <dbReference type="ARBA" id="ARBA00022692"/>
    </source>
</evidence>
<keyword evidence="6" id="KW-0653">Protein transport</keyword>
<comment type="similarity">
    <text evidence="9">Belongs to the binding-protein-dependent transport system permease family.</text>
</comment>
<keyword evidence="7 9" id="KW-1133">Transmembrane helix</keyword>
<protein>
    <submittedName>
        <fullName evidence="11">ABC transporter permease</fullName>
    </submittedName>
</protein>
<evidence type="ECO:0000256" key="5">
    <source>
        <dbReference type="ARBA" id="ARBA00022856"/>
    </source>
</evidence>
<evidence type="ECO:0000259" key="10">
    <source>
        <dbReference type="PROSITE" id="PS50928"/>
    </source>
</evidence>
<keyword evidence="3" id="KW-1003">Cell membrane</keyword>
<keyword evidence="12" id="KW-1185">Reference proteome</keyword>
<feature type="transmembrane region" description="Helical" evidence="9">
    <location>
        <begin position="215"/>
        <end position="240"/>
    </location>
</feature>
<feature type="transmembrane region" description="Helical" evidence="9">
    <location>
        <begin position="265"/>
        <end position="286"/>
    </location>
</feature>
<dbReference type="Gene3D" id="1.10.3720.10">
    <property type="entry name" value="MetI-like"/>
    <property type="match status" value="1"/>
</dbReference>
<feature type="domain" description="ABC transmembrane type-1" evidence="10">
    <location>
        <begin position="98"/>
        <end position="286"/>
    </location>
</feature>
<dbReference type="Pfam" id="PF00528">
    <property type="entry name" value="BPD_transp_1"/>
    <property type="match status" value="1"/>
</dbReference>
<evidence type="ECO:0000256" key="8">
    <source>
        <dbReference type="ARBA" id="ARBA00023136"/>
    </source>
</evidence>
<name>A0ABV0M4R5_9HYPH</name>
<evidence type="ECO:0000256" key="6">
    <source>
        <dbReference type="ARBA" id="ARBA00022927"/>
    </source>
</evidence>
<proteinExistence type="inferred from homology"/>
<feature type="transmembrane region" description="Helical" evidence="9">
    <location>
        <begin position="36"/>
        <end position="54"/>
    </location>
</feature>
<evidence type="ECO:0000256" key="7">
    <source>
        <dbReference type="ARBA" id="ARBA00022989"/>
    </source>
</evidence>
<dbReference type="RefSeq" id="WP_348863576.1">
    <property type="nucleotide sequence ID" value="NZ_JBEAAL010000014.1"/>
</dbReference>
<evidence type="ECO:0000256" key="2">
    <source>
        <dbReference type="ARBA" id="ARBA00022448"/>
    </source>
</evidence>
<comment type="subcellular location">
    <subcellularLocation>
        <location evidence="1 9">Cell membrane</location>
        <topology evidence="1 9">Multi-pass membrane protein</topology>
    </subcellularLocation>
</comment>
<dbReference type="Proteomes" id="UP001496627">
    <property type="component" value="Unassembled WGS sequence"/>
</dbReference>
<keyword evidence="8 9" id="KW-0472">Membrane</keyword>
<accession>A0ABV0M4R5</accession>
<dbReference type="PANTHER" id="PTHR43386">
    <property type="entry name" value="OLIGOPEPTIDE TRANSPORT SYSTEM PERMEASE PROTEIN APPC"/>
    <property type="match status" value="1"/>
</dbReference>
<evidence type="ECO:0000256" key="9">
    <source>
        <dbReference type="RuleBase" id="RU363032"/>
    </source>
</evidence>
<dbReference type="SUPFAM" id="SSF161098">
    <property type="entry name" value="MetI-like"/>
    <property type="match status" value="1"/>
</dbReference>
<dbReference type="PROSITE" id="PS50928">
    <property type="entry name" value="ABC_TM1"/>
    <property type="match status" value="1"/>
</dbReference>
<dbReference type="PANTHER" id="PTHR43386:SF1">
    <property type="entry name" value="D,D-DIPEPTIDE TRANSPORT SYSTEM PERMEASE PROTEIN DDPC-RELATED"/>
    <property type="match status" value="1"/>
</dbReference>
<feature type="transmembrane region" description="Helical" evidence="9">
    <location>
        <begin position="106"/>
        <end position="128"/>
    </location>
</feature>
<keyword evidence="4 9" id="KW-0812">Transmembrane</keyword>
<evidence type="ECO:0000256" key="1">
    <source>
        <dbReference type="ARBA" id="ARBA00004651"/>
    </source>
</evidence>
<keyword evidence="5" id="KW-0571">Peptide transport</keyword>
<dbReference type="EMBL" id="JBEAAL010000014">
    <property type="protein sequence ID" value="MEQ1406872.1"/>
    <property type="molecule type" value="Genomic_DNA"/>
</dbReference>
<gene>
    <name evidence="11" type="ORF">ABK249_18235</name>
</gene>
<dbReference type="InterPro" id="IPR035906">
    <property type="entry name" value="MetI-like_sf"/>
</dbReference>
<evidence type="ECO:0000313" key="12">
    <source>
        <dbReference type="Proteomes" id="UP001496627"/>
    </source>
</evidence>
<keyword evidence="2 9" id="KW-0813">Transport</keyword>
<dbReference type="CDD" id="cd06261">
    <property type="entry name" value="TM_PBP2"/>
    <property type="match status" value="1"/>
</dbReference>
<sequence length="301" mass="32347">MSQVLSNPILKSAKSENIRPRTLRLPRLPKSLRDPFFVFSVLALLTVFAMALLADTLYPEDPLDMVADPFLWPGDDLMFPLGTDSLGRDLTAGIIHGSRASLLVGFSSAVLGLLIGTTVGSIAGYFGGWIEDVLVRITEIFQTIPTMLLIIVILAIGDASLNLIALSIGLASWPMIARLARAEFKSLREADFVMAARGLGYGTPRIIVSEILPNALPTLIVAASVLVANGILLESAVSFLNLGDPNMVSWGSLIGAGRTQIRTEWYLSALPGIAIVLTVLSLNIVGDRLTDILNPKSRERT</sequence>
<dbReference type="InterPro" id="IPR050366">
    <property type="entry name" value="BP-dependent_transpt_permease"/>
</dbReference>
<evidence type="ECO:0000313" key="11">
    <source>
        <dbReference type="EMBL" id="MEQ1406872.1"/>
    </source>
</evidence>
<comment type="caution">
    <text evidence="11">The sequence shown here is derived from an EMBL/GenBank/DDBJ whole genome shotgun (WGS) entry which is preliminary data.</text>
</comment>
<organism evidence="11 12">
    <name type="scientific">Neorhizobium phenanthreniclasticum</name>
    <dbReference type="NCBI Taxonomy" id="3157917"/>
    <lineage>
        <taxon>Bacteria</taxon>
        <taxon>Pseudomonadati</taxon>
        <taxon>Pseudomonadota</taxon>
        <taxon>Alphaproteobacteria</taxon>
        <taxon>Hyphomicrobiales</taxon>
        <taxon>Rhizobiaceae</taxon>
        <taxon>Rhizobium/Agrobacterium group</taxon>
        <taxon>Neorhizobium</taxon>
    </lineage>
</organism>